<dbReference type="PROSITE" id="PS51471">
    <property type="entry name" value="FE2OG_OXY"/>
    <property type="match status" value="1"/>
</dbReference>
<gene>
    <name evidence="3" type="ORF">LGLO00237_LOCUS32454</name>
</gene>
<evidence type="ECO:0000256" key="1">
    <source>
        <dbReference type="RuleBase" id="RU003682"/>
    </source>
</evidence>
<organism evidence="3">
    <name type="scientific">Lotharella globosa</name>
    <dbReference type="NCBI Taxonomy" id="91324"/>
    <lineage>
        <taxon>Eukaryota</taxon>
        <taxon>Sar</taxon>
        <taxon>Rhizaria</taxon>
        <taxon>Cercozoa</taxon>
        <taxon>Chlorarachniophyceae</taxon>
        <taxon>Lotharella</taxon>
    </lineage>
</organism>
<comment type="similarity">
    <text evidence="1">Belongs to the iron/ascorbate-dependent oxidoreductase family.</text>
</comment>
<keyword evidence="1" id="KW-0479">Metal-binding</keyword>
<dbReference type="InterPro" id="IPR026992">
    <property type="entry name" value="DIOX_N"/>
</dbReference>
<evidence type="ECO:0000313" key="3">
    <source>
        <dbReference type="EMBL" id="CAE0680667.1"/>
    </source>
</evidence>
<dbReference type="GO" id="GO:0016491">
    <property type="term" value="F:oxidoreductase activity"/>
    <property type="evidence" value="ECO:0007669"/>
    <property type="project" value="UniProtKB-KW"/>
</dbReference>
<protein>
    <recommendedName>
        <fullName evidence="2">Fe2OG dioxygenase domain-containing protein</fullName>
    </recommendedName>
</protein>
<dbReference type="AlphaFoldDB" id="A0A7S3ZEI7"/>
<reference evidence="3" key="1">
    <citation type="submission" date="2021-01" db="EMBL/GenBank/DDBJ databases">
        <authorList>
            <person name="Corre E."/>
            <person name="Pelletier E."/>
            <person name="Niang G."/>
            <person name="Scheremetjew M."/>
            <person name="Finn R."/>
            <person name="Kale V."/>
            <person name="Holt S."/>
            <person name="Cochrane G."/>
            <person name="Meng A."/>
            <person name="Brown T."/>
            <person name="Cohen L."/>
        </authorList>
    </citation>
    <scope>NUCLEOTIDE SEQUENCE</scope>
    <source>
        <strain evidence="3">CCCM811</strain>
    </source>
</reference>
<keyword evidence="1" id="KW-0560">Oxidoreductase</keyword>
<name>A0A7S3ZEI7_9EUKA</name>
<keyword evidence="1" id="KW-0408">Iron</keyword>
<dbReference type="Pfam" id="PF03171">
    <property type="entry name" value="2OG-FeII_Oxy"/>
    <property type="match status" value="1"/>
</dbReference>
<dbReference type="InterPro" id="IPR005123">
    <property type="entry name" value="Oxoglu/Fe-dep_dioxygenase_dom"/>
</dbReference>
<dbReference type="PANTHER" id="PTHR47990">
    <property type="entry name" value="2-OXOGLUTARATE (2OG) AND FE(II)-DEPENDENT OXYGENASE SUPERFAMILY PROTEIN-RELATED"/>
    <property type="match status" value="1"/>
</dbReference>
<dbReference type="EMBL" id="HBIV01046442">
    <property type="protein sequence ID" value="CAE0680667.1"/>
    <property type="molecule type" value="Transcribed_RNA"/>
</dbReference>
<proteinExistence type="inferred from homology"/>
<dbReference type="InterPro" id="IPR050231">
    <property type="entry name" value="Iron_ascorbate_oxido_reductase"/>
</dbReference>
<dbReference type="Gene3D" id="2.60.120.330">
    <property type="entry name" value="B-lactam Antibiotic, Isopenicillin N Synthase, Chain"/>
    <property type="match status" value="1"/>
</dbReference>
<dbReference type="InterPro" id="IPR044861">
    <property type="entry name" value="IPNS-like_FE2OG_OXY"/>
</dbReference>
<evidence type="ECO:0000259" key="2">
    <source>
        <dbReference type="PROSITE" id="PS51471"/>
    </source>
</evidence>
<sequence length="372" mass="41561">MPNAELRTISLDEFQSGDYARKCAIARTFNQAMRRTGFFYLSGHGISEELVASTYAAAKEFFDRSEEYKRGFLEGGFGAKGYHPWGTERQAQAHTAEDSDDTSVDGMIADMVEDFMYSIHGGTDHEEYESRLPAEFKRILQNYTTQVAAVRQEFLKIASLALQLADADLTADDSELATTNESPSNEDLLKTNLFGEMFRKGGDGEMGHVHSLRINNYFDLSGVENATRGFRLGEHSDYAGFTVLNAEDVRGLQVKVDGQWFAVRPRANTFLVNAGLVIKMITNGYWHSSSHRVAATATERRTSLALFSAPDPETMIGPLRGCRVCSAEPFKYSRVSVREHIHHCFQTASNRGEDDDEAEETITIVGKMNRKL</sequence>
<feature type="domain" description="Fe2OG dioxygenase" evidence="2">
    <location>
        <begin position="208"/>
        <end position="310"/>
    </location>
</feature>
<dbReference type="InterPro" id="IPR027443">
    <property type="entry name" value="IPNS-like_sf"/>
</dbReference>
<accession>A0A7S3ZEI7</accession>
<dbReference type="Pfam" id="PF14226">
    <property type="entry name" value="DIOX_N"/>
    <property type="match status" value="1"/>
</dbReference>
<dbReference type="SUPFAM" id="SSF51197">
    <property type="entry name" value="Clavaminate synthase-like"/>
    <property type="match status" value="1"/>
</dbReference>
<dbReference type="GO" id="GO:0046872">
    <property type="term" value="F:metal ion binding"/>
    <property type="evidence" value="ECO:0007669"/>
    <property type="project" value="UniProtKB-KW"/>
</dbReference>